<feature type="region of interest" description="Disordered" evidence="3">
    <location>
        <begin position="638"/>
        <end position="677"/>
    </location>
</feature>
<comment type="caution">
    <text evidence="6">The sequence shown here is derived from an EMBL/GenBank/DDBJ whole genome shotgun (WGS) entry which is preliminary data.</text>
</comment>
<dbReference type="InterPro" id="IPR027353">
    <property type="entry name" value="NET_dom"/>
</dbReference>
<dbReference type="InterPro" id="IPR036427">
    <property type="entry name" value="Bromodomain-like_sf"/>
</dbReference>
<sequence>MSAVLPQPDQIVVDTSVKDNHIKDEPTITTTNTTNNNGDGDSSSIINSSSIDNDVNIAAESTTKHELDNEENENNNLNKKIKLDEKSSDQDKTQESSEQSSSQQPIVQNSNIPLPTDPAPKPPTEPDLNNLPTNPIPKHQQQFASRVIKIIKRMKDAAPFLAPVDVEKLKIPFYYNYITRPMDLSTIEKKLNAGAYEDIQHYIDDFNLMVNNCIKFNGSDSGISQMARNIQASFEKHNLNIPPRELPKKETHSNGNTSSTTNTTGTTNGNGRRKPNTPTPETSQLNSEGLPTIRRGSTNGSRPKREIHPPKPKDMPYDIRPKKKKFAAELRFCQQVVKELTSKKYESFSYPFLEPVDPVALGCPTYFDYVKEPMDLSTVQNKLNNGQYNNAEEFEHDVRLVFKNCYIFNPEGSAVNMMGHRLEAIFDKKWLDRPIIPDTPPQVSEDEYSEYESEEEEIDEGSVTNPAIQFLEEQLERMKQELIKLKKQEVEKLKKERASKKKNKKTKKRRRKSASEIVTYDMKIELSERINELPELKLNQVLKIISNSLNLNNQNGDEIELDMDQLDNETLLKLYNFVVKKKTKSNSSNSTNKAKNGTKSLSSSSTTTTNKKSKNLTEAEQSQQIEDLKKKLEMFDNQNNSSLTSNGFSNTNNIHNNNNLDEDEDDEDEDDESSEEE</sequence>
<feature type="compositionally biased region" description="Basic and acidic residues" evidence="3">
    <location>
        <begin position="81"/>
        <end position="95"/>
    </location>
</feature>
<proteinExistence type="predicted"/>
<dbReference type="Gene3D" id="1.20.1270.220">
    <property type="match status" value="1"/>
</dbReference>
<accession>A0A9P8PCA5</accession>
<dbReference type="PROSITE" id="PS00633">
    <property type="entry name" value="BROMODOMAIN_1"/>
    <property type="match status" value="2"/>
</dbReference>
<evidence type="ECO:0000256" key="3">
    <source>
        <dbReference type="SAM" id="MobiDB-lite"/>
    </source>
</evidence>
<name>A0A9P8PCA5_9ASCO</name>
<feature type="region of interest" description="Disordered" evidence="3">
    <location>
        <begin position="583"/>
        <end position="624"/>
    </location>
</feature>
<dbReference type="GO" id="GO:0000785">
    <property type="term" value="C:chromatin"/>
    <property type="evidence" value="ECO:0007669"/>
    <property type="project" value="TreeGrafter"/>
</dbReference>
<feature type="compositionally biased region" description="Basic residues" evidence="3">
    <location>
        <begin position="497"/>
        <end position="512"/>
    </location>
</feature>
<keyword evidence="7" id="KW-1185">Reference proteome</keyword>
<reference evidence="6" key="2">
    <citation type="submission" date="2021-01" db="EMBL/GenBank/DDBJ databases">
        <authorList>
            <person name="Schikora-Tamarit M.A."/>
        </authorList>
    </citation>
    <scope>NUCLEOTIDE SEQUENCE</scope>
    <source>
        <strain evidence="6">CBS6341</strain>
    </source>
</reference>
<feature type="domain" description="NET" evidence="5">
    <location>
        <begin position="508"/>
        <end position="589"/>
    </location>
</feature>
<dbReference type="Gene3D" id="1.20.920.10">
    <property type="entry name" value="Bromodomain-like"/>
    <property type="match status" value="2"/>
</dbReference>
<evidence type="ECO:0008006" key="8">
    <source>
        <dbReference type="Google" id="ProtNLM"/>
    </source>
</evidence>
<evidence type="ECO:0000259" key="5">
    <source>
        <dbReference type="PROSITE" id="PS51525"/>
    </source>
</evidence>
<keyword evidence="1 2" id="KW-0103">Bromodomain</keyword>
<dbReference type="AlphaFoldDB" id="A0A9P8PCA5"/>
<dbReference type="GO" id="GO:0006338">
    <property type="term" value="P:chromatin remodeling"/>
    <property type="evidence" value="ECO:0007669"/>
    <property type="project" value="TreeGrafter"/>
</dbReference>
<dbReference type="InterPro" id="IPR018359">
    <property type="entry name" value="Bromodomain_CS"/>
</dbReference>
<feature type="domain" description="Bromo" evidence="4">
    <location>
        <begin position="344"/>
        <end position="416"/>
    </location>
</feature>
<dbReference type="PROSITE" id="PS50014">
    <property type="entry name" value="BROMODOMAIN_2"/>
    <property type="match status" value="2"/>
</dbReference>
<dbReference type="InterPro" id="IPR001487">
    <property type="entry name" value="Bromodomain"/>
</dbReference>
<dbReference type="InterPro" id="IPR038336">
    <property type="entry name" value="NET_sf"/>
</dbReference>
<dbReference type="GO" id="GO:0005634">
    <property type="term" value="C:nucleus"/>
    <property type="evidence" value="ECO:0007669"/>
    <property type="project" value="TreeGrafter"/>
</dbReference>
<dbReference type="Pfam" id="PF00439">
    <property type="entry name" value="Bromodomain"/>
    <property type="match status" value="2"/>
</dbReference>
<dbReference type="PANTHER" id="PTHR22880:SF225">
    <property type="entry name" value="BROMODOMAIN-CONTAINING PROTEIN BET-1-RELATED"/>
    <property type="match status" value="1"/>
</dbReference>
<dbReference type="PRINTS" id="PR00503">
    <property type="entry name" value="BROMODOMAIN"/>
</dbReference>
<dbReference type="Proteomes" id="UP000769528">
    <property type="component" value="Unassembled WGS sequence"/>
</dbReference>
<dbReference type="EMBL" id="JAEUBF010001336">
    <property type="protein sequence ID" value="KAH3669161.1"/>
    <property type="molecule type" value="Genomic_DNA"/>
</dbReference>
<feature type="compositionally biased region" description="Pro residues" evidence="3">
    <location>
        <begin position="115"/>
        <end position="125"/>
    </location>
</feature>
<evidence type="ECO:0000259" key="4">
    <source>
        <dbReference type="PROSITE" id="PS50014"/>
    </source>
</evidence>
<dbReference type="SMART" id="SM00297">
    <property type="entry name" value="BROMO"/>
    <property type="match status" value="2"/>
</dbReference>
<gene>
    <name evidence="6" type="ORF">WICMUC_005000</name>
</gene>
<dbReference type="GO" id="GO:0006355">
    <property type="term" value="P:regulation of DNA-templated transcription"/>
    <property type="evidence" value="ECO:0007669"/>
    <property type="project" value="TreeGrafter"/>
</dbReference>
<dbReference type="CDD" id="cd05500">
    <property type="entry name" value="Bromo_BDF1_2_I"/>
    <property type="match status" value="1"/>
</dbReference>
<evidence type="ECO:0000256" key="1">
    <source>
        <dbReference type="ARBA" id="ARBA00023117"/>
    </source>
</evidence>
<feature type="compositionally biased region" description="Polar residues" evidence="3">
    <location>
        <begin position="279"/>
        <end position="301"/>
    </location>
</feature>
<evidence type="ECO:0000256" key="2">
    <source>
        <dbReference type="PROSITE-ProRule" id="PRU00035"/>
    </source>
</evidence>
<dbReference type="CDD" id="cd05499">
    <property type="entry name" value="Bromo_BDF1_2_II"/>
    <property type="match status" value="1"/>
</dbReference>
<reference evidence="6" key="1">
    <citation type="journal article" date="2021" name="Open Biol.">
        <title>Shared evolutionary footprints suggest mitochondrial oxidative damage underlies multiple complex I losses in fungi.</title>
        <authorList>
            <person name="Schikora-Tamarit M.A."/>
            <person name="Marcet-Houben M."/>
            <person name="Nosek J."/>
            <person name="Gabaldon T."/>
        </authorList>
    </citation>
    <scope>NUCLEOTIDE SEQUENCE</scope>
    <source>
        <strain evidence="6">CBS6341</strain>
    </source>
</reference>
<feature type="region of interest" description="Disordered" evidence="3">
    <location>
        <begin position="494"/>
        <end position="514"/>
    </location>
</feature>
<feature type="compositionally biased region" description="Low complexity" evidence="3">
    <location>
        <begin position="253"/>
        <end position="270"/>
    </location>
</feature>
<feature type="compositionally biased region" description="Basic and acidic residues" evidence="3">
    <location>
        <begin position="303"/>
        <end position="318"/>
    </location>
</feature>
<dbReference type="OrthoDB" id="784962at2759"/>
<feature type="region of interest" description="Disordered" evidence="3">
    <location>
        <begin position="238"/>
        <end position="318"/>
    </location>
</feature>
<feature type="compositionally biased region" description="Low complexity" evidence="3">
    <location>
        <begin position="585"/>
        <end position="610"/>
    </location>
</feature>
<feature type="compositionally biased region" description="Low complexity" evidence="3">
    <location>
        <begin position="646"/>
        <end position="659"/>
    </location>
</feature>
<feature type="compositionally biased region" description="Acidic residues" evidence="3">
    <location>
        <begin position="660"/>
        <end position="677"/>
    </location>
</feature>
<feature type="compositionally biased region" description="Low complexity" evidence="3">
    <location>
        <begin position="27"/>
        <end position="54"/>
    </location>
</feature>
<dbReference type="SUPFAM" id="SSF47370">
    <property type="entry name" value="Bromodomain"/>
    <property type="match status" value="2"/>
</dbReference>
<dbReference type="InterPro" id="IPR050935">
    <property type="entry name" value="Bromo_chromatin_reader"/>
</dbReference>
<feature type="region of interest" description="Disordered" evidence="3">
    <location>
        <begin position="1"/>
        <end position="137"/>
    </location>
</feature>
<feature type="compositionally biased region" description="Basic and acidic residues" evidence="3">
    <location>
        <begin position="16"/>
        <end position="26"/>
    </location>
</feature>
<dbReference type="Pfam" id="PF17035">
    <property type="entry name" value="BET"/>
    <property type="match status" value="1"/>
</dbReference>
<organism evidence="6 7">
    <name type="scientific">Wickerhamomyces mucosus</name>
    <dbReference type="NCBI Taxonomy" id="1378264"/>
    <lineage>
        <taxon>Eukaryota</taxon>
        <taxon>Fungi</taxon>
        <taxon>Dikarya</taxon>
        <taxon>Ascomycota</taxon>
        <taxon>Saccharomycotina</taxon>
        <taxon>Saccharomycetes</taxon>
        <taxon>Phaffomycetales</taxon>
        <taxon>Wickerhamomycetaceae</taxon>
        <taxon>Wickerhamomyces</taxon>
    </lineage>
</organism>
<dbReference type="PROSITE" id="PS51525">
    <property type="entry name" value="NET"/>
    <property type="match status" value="1"/>
</dbReference>
<protein>
    <recommendedName>
        <fullName evidence="8">Bromodomain-containing protein</fullName>
    </recommendedName>
</protein>
<evidence type="ECO:0000313" key="6">
    <source>
        <dbReference type="EMBL" id="KAH3669161.1"/>
    </source>
</evidence>
<evidence type="ECO:0000313" key="7">
    <source>
        <dbReference type="Proteomes" id="UP000769528"/>
    </source>
</evidence>
<dbReference type="PANTHER" id="PTHR22880">
    <property type="entry name" value="FALZ-RELATED BROMODOMAIN-CONTAINING PROTEINS"/>
    <property type="match status" value="1"/>
</dbReference>
<feature type="domain" description="Bromo" evidence="4">
    <location>
        <begin position="152"/>
        <end position="224"/>
    </location>
</feature>